<proteinExistence type="predicted"/>
<organism evidence="1 2">
    <name type="scientific">Bacteroides thetaiotaomicron</name>
    <dbReference type="NCBI Taxonomy" id="818"/>
    <lineage>
        <taxon>Bacteria</taxon>
        <taxon>Pseudomonadati</taxon>
        <taxon>Bacteroidota</taxon>
        <taxon>Bacteroidia</taxon>
        <taxon>Bacteroidales</taxon>
        <taxon>Bacteroidaceae</taxon>
        <taxon>Bacteroides</taxon>
    </lineage>
</organism>
<accession>A0A174SV11</accession>
<dbReference type="Proteomes" id="UP000095576">
    <property type="component" value="Unassembled WGS sequence"/>
</dbReference>
<dbReference type="AlphaFoldDB" id="A0A174SV11"/>
<evidence type="ECO:0000313" key="1">
    <source>
        <dbReference type="EMBL" id="CUP98389.1"/>
    </source>
</evidence>
<gene>
    <name evidence="1" type="ORF">ERS852511_03887</name>
</gene>
<sequence length="94" mass="10787">MNTNLLIIYIRNSRDIYALTEWLQNALLKKVNRGLTPSVEYLANCSTMKKIVRMAAKMLSDQDHKTATKQEKKQAAKEHAIYIIGCVEYLANNK</sequence>
<dbReference type="EMBL" id="CZAP01000018">
    <property type="protein sequence ID" value="CUP98389.1"/>
    <property type="molecule type" value="Genomic_DNA"/>
</dbReference>
<name>A0A174SV11_BACT4</name>
<protein>
    <submittedName>
        <fullName evidence="1">Uncharacterized protein</fullName>
    </submittedName>
</protein>
<reference evidence="1 2" key="1">
    <citation type="submission" date="2015-09" db="EMBL/GenBank/DDBJ databases">
        <authorList>
            <consortium name="Pathogen Informatics"/>
        </authorList>
    </citation>
    <scope>NUCLEOTIDE SEQUENCE [LARGE SCALE GENOMIC DNA]</scope>
    <source>
        <strain evidence="1 2">2789STDY5834899</strain>
    </source>
</reference>
<evidence type="ECO:0000313" key="2">
    <source>
        <dbReference type="Proteomes" id="UP000095576"/>
    </source>
</evidence>
<dbReference type="RefSeq" id="WP_055300585.1">
    <property type="nucleotide sequence ID" value="NZ_CZAP01000018.1"/>
</dbReference>